<keyword evidence="2" id="KW-1185">Reference proteome</keyword>
<dbReference type="KEGG" id="lvi:G7068_15995"/>
<protein>
    <submittedName>
        <fullName evidence="1">Uncharacterized protein</fullName>
    </submittedName>
</protein>
<dbReference type="AlphaFoldDB" id="A0A6G7XJJ7"/>
<proteinExistence type="predicted"/>
<sequence>MSTLMLRGLEFELEKLDIDIVVTPKFISVTVSAIEAGDEGAHNRLFAHTHLTDLDLESPPEGVGDALSDAIAAFKEALSEQGGWIMEEEGVE</sequence>
<organism evidence="1 2">
    <name type="scientific">Leucobacter viscericola</name>
    <dbReference type="NCBI Taxonomy" id="2714935"/>
    <lineage>
        <taxon>Bacteria</taxon>
        <taxon>Bacillati</taxon>
        <taxon>Actinomycetota</taxon>
        <taxon>Actinomycetes</taxon>
        <taxon>Micrococcales</taxon>
        <taxon>Microbacteriaceae</taxon>
        <taxon>Leucobacter</taxon>
    </lineage>
</organism>
<evidence type="ECO:0000313" key="2">
    <source>
        <dbReference type="Proteomes" id="UP000502677"/>
    </source>
</evidence>
<reference evidence="1 2" key="1">
    <citation type="submission" date="2020-03" db="EMBL/GenBank/DDBJ databases">
        <title>Leucobacter sp. nov., isolated from beetles.</title>
        <authorList>
            <person name="Hyun D.-W."/>
            <person name="Bae J.-W."/>
        </authorList>
    </citation>
    <scope>NUCLEOTIDE SEQUENCE [LARGE SCALE GENOMIC DNA]</scope>
    <source>
        <strain evidence="1 2">HDW9C</strain>
    </source>
</reference>
<name>A0A6G7XJJ7_9MICO</name>
<dbReference type="EMBL" id="CP049863">
    <property type="protein sequence ID" value="QIK64548.1"/>
    <property type="molecule type" value="Genomic_DNA"/>
</dbReference>
<accession>A0A6G7XJJ7</accession>
<dbReference type="Proteomes" id="UP000502677">
    <property type="component" value="Chromosome"/>
</dbReference>
<evidence type="ECO:0000313" key="1">
    <source>
        <dbReference type="EMBL" id="QIK64548.1"/>
    </source>
</evidence>
<gene>
    <name evidence="1" type="ORF">G7068_15995</name>
</gene>
<dbReference type="RefSeq" id="WP_166292877.1">
    <property type="nucleotide sequence ID" value="NZ_CP049863.1"/>
</dbReference>